<evidence type="ECO:0000313" key="2">
    <source>
        <dbReference type="Proteomes" id="UP000515146"/>
    </source>
</evidence>
<dbReference type="OrthoDB" id="6516882at2759"/>
<feature type="region of interest" description="Disordered" evidence="1">
    <location>
        <begin position="219"/>
        <end position="250"/>
    </location>
</feature>
<dbReference type="AlphaFoldDB" id="A0A6P6XY56"/>
<dbReference type="InParanoid" id="A0A6P6XY56"/>
<accession>A0A6P6XY56</accession>
<feature type="region of interest" description="Disordered" evidence="1">
    <location>
        <begin position="1"/>
        <end position="116"/>
    </location>
</feature>
<protein>
    <submittedName>
        <fullName evidence="3">Uncharacterized protein LOC113792547</fullName>
    </submittedName>
</protein>
<feature type="compositionally biased region" description="Low complexity" evidence="1">
    <location>
        <begin position="66"/>
        <end position="78"/>
    </location>
</feature>
<evidence type="ECO:0000256" key="1">
    <source>
        <dbReference type="SAM" id="MobiDB-lite"/>
    </source>
</evidence>
<sequence length="298" mass="34245">MISKDGAEKLICPRLNKSKNNDNDDKKINSQSSSSSSSSKLESRIKTRTRSKKNQQNHKIQRPCRAAAAAASSSATTTVHDGCRSHRNSKQNSLRRKNPDEDNRSNVSCNKTNSRERSIKRKTNGRFRIPLRSRSMFIKIRQKGRNFGIRCKTSVELWRKWIKRGIGWGSNDNNDLIDRSMTESPSRQMLNETMPSQMINKKPVTMMIRKNIITDVIPEEDEQQDEKIDDNNSEIHRQQSRNQTIDSQSSVKIEIEINDINDDNNDGQQQQQLTTTIDAVNFFQHDAGFLSVERIQLV</sequence>
<reference evidence="3" key="1">
    <citation type="submission" date="2025-08" db="UniProtKB">
        <authorList>
            <consortium name="RefSeq"/>
        </authorList>
    </citation>
    <scope>IDENTIFICATION</scope>
    <source>
        <strain evidence="3">Airmid</strain>
    </source>
</reference>
<keyword evidence="2" id="KW-1185">Reference proteome</keyword>
<feature type="compositionally biased region" description="Basic residues" evidence="1">
    <location>
        <begin position="85"/>
        <end position="96"/>
    </location>
</feature>
<organism evidence="2 3">
    <name type="scientific">Dermatophagoides pteronyssinus</name>
    <name type="common">European house dust mite</name>
    <dbReference type="NCBI Taxonomy" id="6956"/>
    <lineage>
        <taxon>Eukaryota</taxon>
        <taxon>Metazoa</taxon>
        <taxon>Ecdysozoa</taxon>
        <taxon>Arthropoda</taxon>
        <taxon>Chelicerata</taxon>
        <taxon>Arachnida</taxon>
        <taxon>Acari</taxon>
        <taxon>Acariformes</taxon>
        <taxon>Sarcoptiformes</taxon>
        <taxon>Astigmata</taxon>
        <taxon>Psoroptidia</taxon>
        <taxon>Analgoidea</taxon>
        <taxon>Pyroglyphidae</taxon>
        <taxon>Dermatophagoidinae</taxon>
        <taxon>Dermatophagoides</taxon>
    </lineage>
</organism>
<dbReference type="KEGG" id="dpte:113792547"/>
<name>A0A6P6XY56_DERPT</name>
<feature type="compositionally biased region" description="Basic residues" evidence="1">
    <location>
        <begin position="46"/>
        <end position="62"/>
    </location>
</feature>
<feature type="compositionally biased region" description="Basic and acidic residues" evidence="1">
    <location>
        <begin position="225"/>
        <end position="237"/>
    </location>
</feature>
<feature type="compositionally biased region" description="Basic and acidic residues" evidence="1">
    <location>
        <begin position="19"/>
        <end position="28"/>
    </location>
</feature>
<proteinExistence type="predicted"/>
<dbReference type="RefSeq" id="XP_027198247.1">
    <property type="nucleotide sequence ID" value="XM_027342446.1"/>
</dbReference>
<gene>
    <name evidence="3" type="primary">LOC113792547</name>
</gene>
<dbReference type="Proteomes" id="UP000515146">
    <property type="component" value="Unplaced"/>
</dbReference>
<evidence type="ECO:0000313" key="3">
    <source>
        <dbReference type="RefSeq" id="XP_027198247.1"/>
    </source>
</evidence>
<feature type="compositionally biased region" description="Low complexity" evidence="1">
    <location>
        <begin position="29"/>
        <end position="40"/>
    </location>
</feature>
<feature type="compositionally biased region" description="Polar residues" evidence="1">
    <location>
        <begin position="240"/>
        <end position="250"/>
    </location>
</feature>